<evidence type="ECO:0000259" key="2">
    <source>
        <dbReference type="Pfam" id="PF01636"/>
    </source>
</evidence>
<dbReference type="InterPro" id="IPR011009">
    <property type="entry name" value="Kinase-like_dom_sf"/>
</dbReference>
<dbReference type="PANTHER" id="PTHR21064">
    <property type="entry name" value="AMINOGLYCOSIDE PHOSPHOTRANSFERASE DOMAIN-CONTAINING PROTEIN-RELATED"/>
    <property type="match status" value="1"/>
</dbReference>
<evidence type="ECO:0000256" key="1">
    <source>
        <dbReference type="ARBA" id="ARBA00038240"/>
    </source>
</evidence>
<proteinExistence type="inferred from homology"/>
<feature type="domain" description="Aminoglycoside phosphotransferase" evidence="2">
    <location>
        <begin position="35"/>
        <end position="258"/>
    </location>
</feature>
<evidence type="ECO:0000313" key="4">
    <source>
        <dbReference type="Proteomes" id="UP000627781"/>
    </source>
</evidence>
<reference evidence="3 4" key="1">
    <citation type="submission" date="2020-08" db="EMBL/GenBank/DDBJ databases">
        <title>A Genomic Blueprint of the Chicken Gut Microbiome.</title>
        <authorList>
            <person name="Gilroy R."/>
            <person name="Ravi A."/>
            <person name="Getino M."/>
            <person name="Pursley I."/>
            <person name="Horton D.L."/>
            <person name="Alikhan N.-F."/>
            <person name="Baker D."/>
            <person name="Gharbi K."/>
            <person name="Hall N."/>
            <person name="Watson M."/>
            <person name="Adriaenssens E.M."/>
            <person name="Foster-Nyarko E."/>
            <person name="Jarju S."/>
            <person name="Secka A."/>
            <person name="Antonio M."/>
            <person name="Oren A."/>
            <person name="Chaudhuri R."/>
            <person name="La Ragione R.M."/>
            <person name="Hildebrand F."/>
            <person name="Pallen M.J."/>
        </authorList>
    </citation>
    <scope>NUCLEOTIDE SEQUENCE [LARGE SCALE GENOMIC DNA]</scope>
    <source>
        <strain evidence="3 4">Sa3CVN1</strain>
    </source>
</reference>
<accession>A0ABR8PY04</accession>
<dbReference type="Proteomes" id="UP000627781">
    <property type="component" value="Unassembled WGS sequence"/>
</dbReference>
<dbReference type="PANTHER" id="PTHR21064:SF6">
    <property type="entry name" value="AMINOGLYCOSIDE PHOSPHOTRANSFERASE DOMAIN-CONTAINING PROTEIN"/>
    <property type="match status" value="1"/>
</dbReference>
<dbReference type="InterPro" id="IPR002575">
    <property type="entry name" value="Aminoglycoside_PTrfase"/>
</dbReference>
<dbReference type="RefSeq" id="WP_191769960.1">
    <property type="nucleotide sequence ID" value="NZ_JACSRA010000034.1"/>
</dbReference>
<protein>
    <submittedName>
        <fullName evidence="3">Phosphotransferase</fullName>
    </submittedName>
</protein>
<dbReference type="Gene3D" id="3.90.1200.10">
    <property type="match status" value="1"/>
</dbReference>
<gene>
    <name evidence="3" type="ORF">H9661_17010</name>
</gene>
<evidence type="ECO:0000313" key="3">
    <source>
        <dbReference type="EMBL" id="MBD7913055.1"/>
    </source>
</evidence>
<comment type="similarity">
    <text evidence="1">Belongs to the pseudomonas-type ThrB family.</text>
</comment>
<keyword evidence="4" id="KW-1185">Reference proteome</keyword>
<sequence>MYFYKNNKLIQSLNESKIKFYLKNFIEDVTEIQYELIKKGYENISIKVILNNNKYLLRLCTIDKKHPMFSCIDKLVTREINFMFFLKERGIAIPSIYSTLQENKYYFVSDIGQECIYAILFKFVDGEHLTYNEATIEKTAKLQVKMHSISQNYKFQKLLLDKNEQLYSAMAYRMQHHSKLYTETFPKNLYDTMLAIYKVIYNEIMPYYKFVAKQIIHSDLKMDNILFFNEEIAAIIDFSDMRYGTIAEDLGIYIWDMCDVLYDINLDFIPYVNYYLKVYSKYNNNFRINDQIMAINYAIDRYLIINLYYLVENQVYEDKIKYQTNKAEKQLKIIKSLLIYKNKLRKRGELLDE</sequence>
<organism evidence="3 4">
    <name type="scientific">Clostridium cibarium</name>
    <dbReference type="NCBI Taxonomy" id="2762247"/>
    <lineage>
        <taxon>Bacteria</taxon>
        <taxon>Bacillati</taxon>
        <taxon>Bacillota</taxon>
        <taxon>Clostridia</taxon>
        <taxon>Eubacteriales</taxon>
        <taxon>Clostridiaceae</taxon>
        <taxon>Clostridium</taxon>
    </lineage>
</organism>
<dbReference type="Pfam" id="PF01636">
    <property type="entry name" value="APH"/>
    <property type="match status" value="1"/>
</dbReference>
<dbReference type="SUPFAM" id="SSF56112">
    <property type="entry name" value="Protein kinase-like (PK-like)"/>
    <property type="match status" value="1"/>
</dbReference>
<dbReference type="EMBL" id="JACSRA010000034">
    <property type="protein sequence ID" value="MBD7913055.1"/>
    <property type="molecule type" value="Genomic_DNA"/>
</dbReference>
<comment type="caution">
    <text evidence="3">The sequence shown here is derived from an EMBL/GenBank/DDBJ whole genome shotgun (WGS) entry which is preliminary data.</text>
</comment>
<name>A0ABR8PY04_9CLOT</name>
<dbReference type="InterPro" id="IPR050249">
    <property type="entry name" value="Pseudomonas-type_ThrB"/>
</dbReference>